<dbReference type="InterPro" id="IPR040025">
    <property type="entry name" value="Znf622/Rei1/Reh1"/>
</dbReference>
<feature type="compositionally biased region" description="Acidic residues" evidence="1">
    <location>
        <begin position="37"/>
        <end position="51"/>
    </location>
</feature>
<dbReference type="GO" id="GO:0030687">
    <property type="term" value="C:preribosome, large subunit precursor"/>
    <property type="evidence" value="ECO:0007669"/>
    <property type="project" value="TreeGrafter"/>
</dbReference>
<feature type="region of interest" description="Disordered" evidence="1">
    <location>
        <begin position="208"/>
        <end position="232"/>
    </location>
</feature>
<dbReference type="EMBL" id="CP086367">
    <property type="protein sequence ID" value="UNI24996.1"/>
    <property type="molecule type" value="Genomic_DNA"/>
</dbReference>
<protein>
    <recommendedName>
        <fullName evidence="2">ZN622/Rei1/Reh1 zinc finger C2H2-type domain-containing protein</fullName>
    </recommendedName>
</protein>
<feature type="compositionally biased region" description="Polar residues" evidence="1">
    <location>
        <begin position="22"/>
        <end position="32"/>
    </location>
</feature>
<dbReference type="GeneID" id="72072650"/>
<dbReference type="OrthoDB" id="19329at2759"/>
<reference evidence="3" key="1">
    <citation type="submission" date="2021-11" db="EMBL/GenBank/DDBJ databases">
        <title>Purpureocillium_takamizusanense_genome.</title>
        <authorList>
            <person name="Nguyen N.-H."/>
        </authorList>
    </citation>
    <scope>NUCLEOTIDE SEQUENCE</scope>
    <source>
        <strain evidence="3">PT3</strain>
    </source>
</reference>
<accession>A0A9Q8VGV1</accession>
<dbReference type="GO" id="GO:0042273">
    <property type="term" value="P:ribosomal large subunit biogenesis"/>
    <property type="evidence" value="ECO:0007669"/>
    <property type="project" value="TreeGrafter"/>
</dbReference>
<gene>
    <name evidence="3" type="ORF">JDV02_010707</name>
</gene>
<dbReference type="AlphaFoldDB" id="A0A9Q8VGV1"/>
<evidence type="ECO:0000313" key="3">
    <source>
        <dbReference type="EMBL" id="UNI24996.1"/>
    </source>
</evidence>
<organism evidence="3 4">
    <name type="scientific">Purpureocillium takamizusanense</name>
    <dbReference type="NCBI Taxonomy" id="2060973"/>
    <lineage>
        <taxon>Eukaryota</taxon>
        <taxon>Fungi</taxon>
        <taxon>Dikarya</taxon>
        <taxon>Ascomycota</taxon>
        <taxon>Pezizomycotina</taxon>
        <taxon>Sordariomycetes</taxon>
        <taxon>Hypocreomycetidae</taxon>
        <taxon>Hypocreales</taxon>
        <taxon>Ophiocordycipitaceae</taxon>
        <taxon>Purpureocillium</taxon>
    </lineage>
</organism>
<feature type="region of interest" description="Disordered" evidence="1">
    <location>
        <begin position="18"/>
        <end position="58"/>
    </location>
</feature>
<sequence length="304" mass="34252">MDAEATLQKSATLDLMDADSTVMDSTPSNAGLQNDVADYDTASDEGVDDDELGPKTPKKPFDPRRCLFCKSYAVGFNESLEHMTKKHSFLIPNESKLIVDPEIFIEYLYLVVFGYFECLYCGSPRQTLQAAQQHMVGKGHCKIDIDKEDSEYRDFYQVEFGSTFDQARDLMTTVVHEREESVRLASGKVLARRTPGRGKADRVRILQTPQEPGQSASRHTSMDINEVPGEIPSTNTKRLAKREAALQMQLASLRATDRMGLMHLPTWKQRAVVMESKKQVEKARDQANKMLLQIQLKANKTLKG</sequence>
<evidence type="ECO:0000259" key="2">
    <source>
        <dbReference type="Pfam" id="PF12756"/>
    </source>
</evidence>
<keyword evidence="4" id="KW-1185">Reference proteome</keyword>
<dbReference type="SUPFAM" id="SSF57667">
    <property type="entry name" value="beta-beta-alpha zinc fingers"/>
    <property type="match status" value="1"/>
</dbReference>
<evidence type="ECO:0000313" key="4">
    <source>
        <dbReference type="Proteomes" id="UP000829364"/>
    </source>
</evidence>
<dbReference type="PANTHER" id="PTHR13182:SF8">
    <property type="entry name" value="CYTOPLASMIC 60S SUBUNIT BIOGENESIS FACTOR ZNF622"/>
    <property type="match status" value="1"/>
</dbReference>
<name>A0A9Q8VGV1_9HYPO</name>
<proteinExistence type="predicted"/>
<dbReference type="Pfam" id="PF12756">
    <property type="entry name" value="zf-C2H2_2"/>
    <property type="match status" value="1"/>
</dbReference>
<evidence type="ECO:0000256" key="1">
    <source>
        <dbReference type="SAM" id="MobiDB-lite"/>
    </source>
</evidence>
<dbReference type="InterPro" id="IPR041661">
    <property type="entry name" value="ZN622/Rei1/Reh1_Znf-C2H2"/>
</dbReference>
<dbReference type="KEGG" id="ptkz:JDV02_010707"/>
<feature type="compositionally biased region" description="Polar residues" evidence="1">
    <location>
        <begin position="208"/>
        <end position="223"/>
    </location>
</feature>
<dbReference type="PANTHER" id="PTHR13182">
    <property type="entry name" value="ZINC FINGER PROTEIN 622"/>
    <property type="match status" value="1"/>
</dbReference>
<dbReference type="RefSeq" id="XP_047848477.1">
    <property type="nucleotide sequence ID" value="XM_047992463.1"/>
</dbReference>
<dbReference type="InterPro" id="IPR036236">
    <property type="entry name" value="Znf_C2H2_sf"/>
</dbReference>
<feature type="domain" description="ZN622/Rei1/Reh1 zinc finger C2H2-type" evidence="2">
    <location>
        <begin position="66"/>
        <end position="159"/>
    </location>
</feature>
<dbReference type="Proteomes" id="UP000829364">
    <property type="component" value="Chromosome 14"/>
</dbReference>